<feature type="domain" description="NAD(P)-binding" evidence="1">
    <location>
        <begin position="8"/>
        <end position="196"/>
    </location>
</feature>
<dbReference type="OrthoDB" id="7352421at2"/>
<sequence length="223" mass="23657">MRPLLIFGASRGVGLELARLERAAGRPVAALLRPRSDAGHLQEIGVQVLRGDALSRPDIGQALASFTGPFDIVSTLSGRGEDGRLADDEGNINVIEEVAASGRVGRFVLVTSMGCGDMAPYRSERAIAAFGAVVDAKTRAEDRLKQTDLDWTILRPGGLLSEPSTGNGLLSQNPQVHGFIQRADVALLAFRVLRDPTTSGKAFAAVDLDRLSCETPVDPFPLA</sequence>
<evidence type="ECO:0000313" key="3">
    <source>
        <dbReference type="Proteomes" id="UP000311605"/>
    </source>
</evidence>
<protein>
    <submittedName>
        <fullName evidence="2">SDR family oxidoreductase</fullName>
    </submittedName>
</protein>
<evidence type="ECO:0000259" key="1">
    <source>
        <dbReference type="Pfam" id="PF13460"/>
    </source>
</evidence>
<dbReference type="InterPro" id="IPR036291">
    <property type="entry name" value="NAD(P)-bd_dom_sf"/>
</dbReference>
<dbReference type="Proteomes" id="UP000311605">
    <property type="component" value="Unassembled WGS sequence"/>
</dbReference>
<dbReference type="EMBL" id="VDMN01000001">
    <property type="protein sequence ID" value="TNM66174.1"/>
    <property type="molecule type" value="Genomic_DNA"/>
</dbReference>
<dbReference type="RefSeq" id="WP_139675355.1">
    <property type="nucleotide sequence ID" value="NZ_VDMN01000001.1"/>
</dbReference>
<dbReference type="Pfam" id="PF13460">
    <property type="entry name" value="NAD_binding_10"/>
    <property type="match status" value="1"/>
</dbReference>
<evidence type="ECO:0000313" key="2">
    <source>
        <dbReference type="EMBL" id="TNM66174.1"/>
    </source>
</evidence>
<reference evidence="2 3" key="1">
    <citation type="submission" date="2019-06" db="EMBL/GenBank/DDBJ databases">
        <title>The draft genome of Rhizobium smilacinae PTYR-5.</title>
        <authorList>
            <person name="Liu L."/>
            <person name="Li L."/>
            <person name="Zhang X."/>
        </authorList>
    </citation>
    <scope>NUCLEOTIDE SEQUENCE [LARGE SCALE GENOMIC DNA]</scope>
    <source>
        <strain evidence="2 3">PTYR-5</strain>
    </source>
</reference>
<dbReference type="PANTHER" id="PTHR15020:SF50">
    <property type="entry name" value="UPF0659 PROTEIN YMR090W"/>
    <property type="match status" value="1"/>
</dbReference>
<dbReference type="SUPFAM" id="SSF51735">
    <property type="entry name" value="NAD(P)-binding Rossmann-fold domains"/>
    <property type="match status" value="1"/>
</dbReference>
<dbReference type="CDD" id="cd05243">
    <property type="entry name" value="SDR_a5"/>
    <property type="match status" value="1"/>
</dbReference>
<dbReference type="AlphaFoldDB" id="A0A5C4XU57"/>
<name>A0A5C4XU57_9HYPH</name>
<keyword evidence="3" id="KW-1185">Reference proteome</keyword>
<proteinExistence type="predicted"/>
<accession>A0A5C4XU57</accession>
<gene>
    <name evidence="2" type="ORF">FHP24_08195</name>
</gene>
<dbReference type="PANTHER" id="PTHR15020">
    <property type="entry name" value="FLAVIN REDUCTASE-RELATED"/>
    <property type="match status" value="1"/>
</dbReference>
<organism evidence="2 3">
    <name type="scientific">Aliirhizobium smilacinae</name>
    <dbReference type="NCBI Taxonomy" id="1395944"/>
    <lineage>
        <taxon>Bacteria</taxon>
        <taxon>Pseudomonadati</taxon>
        <taxon>Pseudomonadota</taxon>
        <taxon>Alphaproteobacteria</taxon>
        <taxon>Hyphomicrobiales</taxon>
        <taxon>Rhizobiaceae</taxon>
        <taxon>Aliirhizobium</taxon>
    </lineage>
</organism>
<dbReference type="Gene3D" id="3.40.50.720">
    <property type="entry name" value="NAD(P)-binding Rossmann-like Domain"/>
    <property type="match status" value="1"/>
</dbReference>
<comment type="caution">
    <text evidence="2">The sequence shown here is derived from an EMBL/GenBank/DDBJ whole genome shotgun (WGS) entry which is preliminary data.</text>
</comment>
<dbReference type="InterPro" id="IPR016040">
    <property type="entry name" value="NAD(P)-bd_dom"/>
</dbReference>